<feature type="domain" description="ABC transporter" evidence="8">
    <location>
        <begin position="4"/>
        <end position="249"/>
    </location>
</feature>
<keyword evidence="7" id="KW-0472">Membrane</keyword>
<comment type="caution">
    <text evidence="9">The sequence shown here is derived from an EMBL/GenBank/DDBJ whole genome shotgun (WGS) entry which is preliminary data.</text>
</comment>
<dbReference type="InterPro" id="IPR003439">
    <property type="entry name" value="ABC_transporter-like_ATP-bd"/>
</dbReference>
<evidence type="ECO:0000256" key="2">
    <source>
        <dbReference type="ARBA" id="ARBA00005417"/>
    </source>
</evidence>
<evidence type="ECO:0000313" key="10">
    <source>
        <dbReference type="Proteomes" id="UP001560267"/>
    </source>
</evidence>
<dbReference type="Gene3D" id="3.40.50.300">
    <property type="entry name" value="P-loop containing nucleotide triphosphate hydrolases"/>
    <property type="match status" value="1"/>
</dbReference>
<dbReference type="InterPro" id="IPR050388">
    <property type="entry name" value="ABC_Ni/Peptide_Import"/>
</dbReference>
<evidence type="ECO:0000256" key="1">
    <source>
        <dbReference type="ARBA" id="ARBA00004202"/>
    </source>
</evidence>
<reference evidence="9 10" key="1">
    <citation type="submission" date="2024-07" db="EMBL/GenBank/DDBJ databases">
        <title>Draft Genome Sequence of Ferrimicrobium acidiphilum Strain YE2023, Isolated from a Pulp of Bioleach Reactor.</title>
        <authorList>
            <person name="Elkina Y.A."/>
            <person name="Bulaeva A.G."/>
            <person name="Beletsky A.V."/>
            <person name="Mardanov A.V."/>
        </authorList>
    </citation>
    <scope>NUCLEOTIDE SEQUENCE [LARGE SCALE GENOMIC DNA]</scope>
    <source>
        <strain evidence="9 10">YE2023</strain>
    </source>
</reference>
<name>A0ABV3Y521_9ACTN</name>
<evidence type="ECO:0000256" key="6">
    <source>
        <dbReference type="ARBA" id="ARBA00022840"/>
    </source>
</evidence>
<gene>
    <name evidence="9" type="ORF">AB6A68_11080</name>
</gene>
<dbReference type="InterPro" id="IPR013563">
    <property type="entry name" value="Oligopep_ABC_C"/>
</dbReference>
<dbReference type="SUPFAM" id="SSF52540">
    <property type="entry name" value="P-loop containing nucleoside triphosphate hydrolases"/>
    <property type="match status" value="1"/>
</dbReference>
<evidence type="ECO:0000259" key="8">
    <source>
        <dbReference type="PROSITE" id="PS50893"/>
    </source>
</evidence>
<keyword evidence="4" id="KW-1003">Cell membrane</keyword>
<evidence type="ECO:0000256" key="4">
    <source>
        <dbReference type="ARBA" id="ARBA00022475"/>
    </source>
</evidence>
<evidence type="ECO:0000256" key="3">
    <source>
        <dbReference type="ARBA" id="ARBA00022448"/>
    </source>
</evidence>
<dbReference type="GO" id="GO:0005524">
    <property type="term" value="F:ATP binding"/>
    <property type="evidence" value="ECO:0007669"/>
    <property type="project" value="UniProtKB-KW"/>
</dbReference>
<comment type="similarity">
    <text evidence="2">Belongs to the ABC transporter superfamily.</text>
</comment>
<dbReference type="InterPro" id="IPR027417">
    <property type="entry name" value="P-loop_NTPase"/>
</dbReference>
<organism evidence="9 10">
    <name type="scientific">Ferrimicrobium acidiphilum</name>
    <dbReference type="NCBI Taxonomy" id="121039"/>
    <lineage>
        <taxon>Bacteria</taxon>
        <taxon>Bacillati</taxon>
        <taxon>Actinomycetota</taxon>
        <taxon>Acidimicrobiia</taxon>
        <taxon>Acidimicrobiales</taxon>
        <taxon>Acidimicrobiaceae</taxon>
        <taxon>Ferrimicrobium</taxon>
    </lineage>
</organism>
<keyword evidence="3" id="KW-0813">Transport</keyword>
<dbReference type="SMART" id="SM00382">
    <property type="entry name" value="AAA"/>
    <property type="match status" value="1"/>
</dbReference>
<proteinExistence type="inferred from homology"/>
<dbReference type="PANTHER" id="PTHR43297:SF2">
    <property type="entry name" value="DIPEPTIDE TRANSPORT ATP-BINDING PROTEIN DPPD"/>
    <property type="match status" value="1"/>
</dbReference>
<accession>A0ABV3Y521</accession>
<dbReference type="EMBL" id="JBFSHR010000049">
    <property type="protein sequence ID" value="MEX6430370.1"/>
    <property type="molecule type" value="Genomic_DNA"/>
</dbReference>
<dbReference type="PROSITE" id="PS00211">
    <property type="entry name" value="ABC_TRANSPORTER_1"/>
    <property type="match status" value="1"/>
</dbReference>
<evidence type="ECO:0000313" key="9">
    <source>
        <dbReference type="EMBL" id="MEX6430370.1"/>
    </source>
</evidence>
<dbReference type="CDD" id="cd03257">
    <property type="entry name" value="ABC_NikE_OppD_transporters"/>
    <property type="match status" value="1"/>
</dbReference>
<dbReference type="PROSITE" id="PS50893">
    <property type="entry name" value="ABC_TRANSPORTER_2"/>
    <property type="match status" value="1"/>
</dbReference>
<evidence type="ECO:0000256" key="7">
    <source>
        <dbReference type="ARBA" id="ARBA00023136"/>
    </source>
</evidence>
<keyword evidence="10" id="KW-1185">Reference proteome</keyword>
<evidence type="ECO:0000256" key="5">
    <source>
        <dbReference type="ARBA" id="ARBA00022741"/>
    </source>
</evidence>
<dbReference type="PANTHER" id="PTHR43297">
    <property type="entry name" value="OLIGOPEPTIDE TRANSPORT ATP-BINDING PROTEIN APPD"/>
    <property type="match status" value="1"/>
</dbReference>
<sequence>MTLLEVRNVHLAIGGVELIRDLSFSIDTAQRLGLIGESGSGKSLAALAIMGLLPYRSTVSGSIRLSDQELVGLDERRYSKLRGDRIAMIFQEPMTSLNPLMRIGKQIGEVLRIHEGLSRPASYAQATALLERVGFDQPAQQARAFPHQLSGGQRQRVMIAMAIACNPDIVLADEPTTALDVTVQAQVLDLLAELTSEHGCALMLISHDLAVVANVCDHIQVMYGGAIVESATTSELTHFAEHPYTRALLATSRGLDDLDNESFGQLPTIAGTVPQAGQFPPGCTYRGRCERESYQCQTPPVVTGTTHQVRCWHPYGSSSEGA</sequence>
<dbReference type="Proteomes" id="UP001560267">
    <property type="component" value="Unassembled WGS sequence"/>
</dbReference>
<dbReference type="RefSeq" id="WP_298387733.1">
    <property type="nucleotide sequence ID" value="NZ_JBFSHR010000049.1"/>
</dbReference>
<dbReference type="Pfam" id="PF00005">
    <property type="entry name" value="ABC_tran"/>
    <property type="match status" value="1"/>
</dbReference>
<keyword evidence="5" id="KW-0547">Nucleotide-binding</keyword>
<dbReference type="InterPro" id="IPR017871">
    <property type="entry name" value="ABC_transporter-like_CS"/>
</dbReference>
<comment type="subcellular location">
    <subcellularLocation>
        <location evidence="1">Cell membrane</location>
        <topology evidence="1">Peripheral membrane protein</topology>
    </subcellularLocation>
</comment>
<dbReference type="NCBIfam" id="TIGR01727">
    <property type="entry name" value="oligo_HPY"/>
    <property type="match status" value="1"/>
</dbReference>
<dbReference type="Pfam" id="PF08352">
    <property type="entry name" value="oligo_HPY"/>
    <property type="match status" value="1"/>
</dbReference>
<dbReference type="InterPro" id="IPR003593">
    <property type="entry name" value="AAA+_ATPase"/>
</dbReference>
<keyword evidence="6 9" id="KW-0067">ATP-binding</keyword>
<protein>
    <submittedName>
        <fullName evidence="9">ABC transporter ATP-binding protein</fullName>
    </submittedName>
</protein>